<dbReference type="InterPro" id="IPR047657">
    <property type="entry name" value="PmbA"/>
</dbReference>
<organism evidence="5 7">
    <name type="scientific">Orrella dioscoreae</name>
    <dbReference type="NCBI Taxonomy" id="1851544"/>
    <lineage>
        <taxon>Bacteria</taxon>
        <taxon>Pseudomonadati</taxon>
        <taxon>Pseudomonadota</taxon>
        <taxon>Betaproteobacteria</taxon>
        <taxon>Burkholderiales</taxon>
        <taxon>Alcaligenaceae</taxon>
        <taxon>Orrella</taxon>
    </lineage>
</organism>
<dbReference type="Gene3D" id="3.30.2290.10">
    <property type="entry name" value="PmbA/TldD superfamily"/>
    <property type="match status" value="1"/>
</dbReference>
<dbReference type="NCBIfam" id="NF008268">
    <property type="entry name" value="PRK11040.1"/>
    <property type="match status" value="1"/>
</dbReference>
<dbReference type="SUPFAM" id="SSF111283">
    <property type="entry name" value="Putative modulator of DNA gyrase, PmbA/TldD"/>
    <property type="match status" value="1"/>
</dbReference>
<proteinExistence type="inferred from homology"/>
<dbReference type="InterPro" id="IPR045570">
    <property type="entry name" value="Metalloprtase-TldD/E_cen_dom"/>
</dbReference>
<dbReference type="Pfam" id="PF01523">
    <property type="entry name" value="PmbA_TldD_1st"/>
    <property type="match status" value="1"/>
</dbReference>
<reference evidence="6 7" key="2">
    <citation type="submission" date="2017-08" db="EMBL/GenBank/DDBJ databases">
        <authorList>
            <person name="de Groot N.N."/>
        </authorList>
    </citation>
    <scope>NUCLEOTIDE SEQUENCE [LARGE SCALE GENOMIC DNA]</scope>
    <source>
        <strain evidence="6">Orrdi1</strain>
    </source>
</reference>
<feature type="domain" description="Metalloprotease TldD/E central" evidence="4">
    <location>
        <begin position="128"/>
        <end position="234"/>
    </location>
</feature>
<dbReference type="AlphaFoldDB" id="A0A1C3JXB2"/>
<dbReference type="OrthoDB" id="9803618at2"/>
<evidence type="ECO:0000313" key="6">
    <source>
        <dbReference type="EMBL" id="SOE47208.1"/>
    </source>
</evidence>
<evidence type="ECO:0000259" key="4">
    <source>
        <dbReference type="Pfam" id="PF19290"/>
    </source>
</evidence>
<dbReference type="GO" id="GO:0005829">
    <property type="term" value="C:cytosol"/>
    <property type="evidence" value="ECO:0007669"/>
    <property type="project" value="TreeGrafter"/>
</dbReference>
<dbReference type="Proteomes" id="UP000078558">
    <property type="component" value="Chromosome I"/>
</dbReference>
<name>A0A1C3JXB2_9BURK</name>
<dbReference type="GO" id="GO:0006508">
    <property type="term" value="P:proteolysis"/>
    <property type="evidence" value="ECO:0007669"/>
    <property type="project" value="InterPro"/>
</dbReference>
<gene>
    <name evidence="5" type="ORF">ODI_02601</name>
    <name evidence="6" type="ORF">ODI_R0705</name>
</gene>
<dbReference type="InterPro" id="IPR036059">
    <property type="entry name" value="TldD/PmbA_sf"/>
</dbReference>
<dbReference type="STRING" id="1851544.ODI_02601"/>
<dbReference type="PANTHER" id="PTHR43421">
    <property type="entry name" value="METALLOPROTEASE PMBA"/>
    <property type="match status" value="1"/>
</dbReference>
<protein>
    <submittedName>
        <fullName evidence="5">TldE protein, part of TldE/TldD proteolytic complex</fullName>
    </submittedName>
</protein>
<feature type="domain" description="Metalloprotease TldD/E N-terminal" evidence="2">
    <location>
        <begin position="40"/>
        <end position="100"/>
    </location>
</feature>
<dbReference type="KEGG" id="odi:ODI_R0705"/>
<dbReference type="Pfam" id="PF19290">
    <property type="entry name" value="PmbA_TldD_2nd"/>
    <property type="match status" value="1"/>
</dbReference>
<dbReference type="InterPro" id="IPR035068">
    <property type="entry name" value="TldD/PmbA_N"/>
</dbReference>
<evidence type="ECO:0000259" key="3">
    <source>
        <dbReference type="Pfam" id="PF19289"/>
    </source>
</evidence>
<dbReference type="GO" id="GO:0008237">
    <property type="term" value="F:metallopeptidase activity"/>
    <property type="evidence" value="ECO:0007669"/>
    <property type="project" value="InterPro"/>
</dbReference>
<feature type="domain" description="Metalloprotease TldD/E C-terminal" evidence="3">
    <location>
        <begin position="241"/>
        <end position="453"/>
    </location>
</feature>
<comment type="similarity">
    <text evidence="1">Belongs to the peptidase U62 family.</text>
</comment>
<dbReference type="RefSeq" id="WP_067749575.1">
    <property type="nucleotide sequence ID" value="NZ_LT907988.1"/>
</dbReference>
<evidence type="ECO:0000313" key="5">
    <source>
        <dbReference type="EMBL" id="SBT23912.1"/>
    </source>
</evidence>
<dbReference type="InterPro" id="IPR002510">
    <property type="entry name" value="Metalloprtase-TldD/E_N"/>
</dbReference>
<evidence type="ECO:0000313" key="7">
    <source>
        <dbReference type="Proteomes" id="UP000078558"/>
    </source>
</evidence>
<sequence length="454" mass="48780">MANAQHSLPIQANQARFRELVQQALDHARTLGASDAAAEVSESQGLAVTVRKKDVETVEQTRDRSLDVTVYAGQRRGSASTSDFSEAALRETVEAAWHIARYTAEDPVAGLPDADLLVQEPQDLSLHYPWTISAEEAARLALRAERAAADTDARITNTDGASVSTYEGHFVLGNTRGFLAGYPYSRHSLSAAPIAGRGAHMQRDYWYTSDRDASKLADPEAVGRYAAERALSRLSARRIKTGKFPVLFEAPLALGLLGALTQATSGGALYRKASFLVDALGKPVLADHLDVAEDPFVPGAMGSSPFDDEGVRTQARKVVEAGVLQGYFLSSYTARKLGMVSTGNAGGSHNLTLRSRLTRPDDDFRAMLRKLGTGFLVTELIGQGVNYVTGDYSRGAFGYWVVNGEIQHAVQEVTIAGNLAEMFRQIVAIGADEICRGTKCTGSILIERMAVAGA</sequence>
<dbReference type="PANTHER" id="PTHR43421:SF1">
    <property type="entry name" value="METALLOPROTEASE PMBA"/>
    <property type="match status" value="1"/>
</dbReference>
<dbReference type="EMBL" id="FLRC01000004">
    <property type="protein sequence ID" value="SBT23912.1"/>
    <property type="molecule type" value="Genomic_DNA"/>
</dbReference>
<dbReference type="EMBL" id="LT907988">
    <property type="protein sequence ID" value="SOE47208.1"/>
    <property type="molecule type" value="Genomic_DNA"/>
</dbReference>
<accession>A0A1C3JXB2</accession>
<evidence type="ECO:0000259" key="2">
    <source>
        <dbReference type="Pfam" id="PF01523"/>
    </source>
</evidence>
<dbReference type="InterPro" id="IPR045569">
    <property type="entry name" value="Metalloprtase-TldD/E_C"/>
</dbReference>
<evidence type="ECO:0000256" key="1">
    <source>
        <dbReference type="ARBA" id="ARBA00005836"/>
    </source>
</evidence>
<dbReference type="Pfam" id="PF19289">
    <property type="entry name" value="PmbA_TldD_3rd"/>
    <property type="match status" value="1"/>
</dbReference>
<reference evidence="5 7" key="1">
    <citation type="submission" date="2016-06" db="EMBL/GenBank/DDBJ databases">
        <authorList>
            <person name="Kjaerup R.B."/>
            <person name="Dalgaard T.S."/>
            <person name="Juul-Madsen H.R."/>
        </authorList>
    </citation>
    <scope>NUCLEOTIDE SEQUENCE [LARGE SCALE GENOMIC DNA]</scope>
    <source>
        <strain evidence="5">Orrdi1</strain>
    </source>
</reference>
<keyword evidence="7" id="KW-1185">Reference proteome</keyword>